<dbReference type="OrthoDB" id="6435686at2759"/>
<dbReference type="Gene3D" id="2.40.70.10">
    <property type="entry name" value="Acid Proteases"/>
    <property type="match status" value="1"/>
</dbReference>
<evidence type="ECO:0000313" key="2">
    <source>
        <dbReference type="Proteomes" id="UP000499080"/>
    </source>
</evidence>
<evidence type="ECO:0000313" key="1">
    <source>
        <dbReference type="EMBL" id="GBM82540.1"/>
    </source>
</evidence>
<dbReference type="EMBL" id="BGPR01003017">
    <property type="protein sequence ID" value="GBM82540.1"/>
    <property type="molecule type" value="Genomic_DNA"/>
</dbReference>
<keyword evidence="2" id="KW-1185">Reference proteome</keyword>
<organism evidence="1 2">
    <name type="scientific">Araneus ventricosus</name>
    <name type="common">Orbweaver spider</name>
    <name type="synonym">Epeira ventricosa</name>
    <dbReference type="NCBI Taxonomy" id="182803"/>
    <lineage>
        <taxon>Eukaryota</taxon>
        <taxon>Metazoa</taxon>
        <taxon>Ecdysozoa</taxon>
        <taxon>Arthropoda</taxon>
        <taxon>Chelicerata</taxon>
        <taxon>Arachnida</taxon>
        <taxon>Araneae</taxon>
        <taxon>Araneomorphae</taxon>
        <taxon>Entelegynae</taxon>
        <taxon>Araneoidea</taxon>
        <taxon>Araneidae</taxon>
        <taxon>Araneus</taxon>
    </lineage>
</organism>
<dbReference type="SUPFAM" id="SSF50630">
    <property type="entry name" value="Acid proteases"/>
    <property type="match status" value="1"/>
</dbReference>
<protein>
    <recommendedName>
        <fullName evidence="3">Peptidase A2 domain-containing protein</fullName>
    </recommendedName>
</protein>
<reference evidence="1 2" key="1">
    <citation type="journal article" date="2019" name="Sci. Rep.">
        <title>Orb-weaving spider Araneus ventricosus genome elucidates the spidroin gene catalogue.</title>
        <authorList>
            <person name="Kono N."/>
            <person name="Nakamura H."/>
            <person name="Ohtoshi R."/>
            <person name="Moran D.A.P."/>
            <person name="Shinohara A."/>
            <person name="Yoshida Y."/>
            <person name="Fujiwara M."/>
            <person name="Mori M."/>
            <person name="Tomita M."/>
            <person name="Arakawa K."/>
        </authorList>
    </citation>
    <scope>NUCLEOTIDE SEQUENCE [LARGE SCALE GENOMIC DNA]</scope>
</reference>
<comment type="caution">
    <text evidence="1">The sequence shown here is derived from an EMBL/GenBank/DDBJ whole genome shotgun (WGS) entry which is preliminary data.</text>
</comment>
<dbReference type="Pfam" id="PF13975">
    <property type="entry name" value="gag-asp_proteas"/>
    <property type="match status" value="1"/>
</dbReference>
<gene>
    <name evidence="1" type="ORF">AVEN_29328_1</name>
</gene>
<evidence type="ECO:0008006" key="3">
    <source>
        <dbReference type="Google" id="ProtNLM"/>
    </source>
</evidence>
<proteinExistence type="predicted"/>
<dbReference type="AlphaFoldDB" id="A0A4Y2IY96"/>
<accession>A0A4Y2IY96</accession>
<dbReference type="InterPro" id="IPR001969">
    <property type="entry name" value="Aspartic_peptidase_AS"/>
</dbReference>
<sequence>MLPIDKKPHFEVLQISSRSDGKNGVFIEAFVNEIPCRMIVDTGANVIITRQEFAQHLDGKILWTPPCITLQTVTGDKIQIIGKMNIKIRFGNASYDHSVYVVETADNFILELDFLKKYNFILDFKENSLNSVSEEVT</sequence>
<dbReference type="InterPro" id="IPR021109">
    <property type="entry name" value="Peptidase_aspartic_dom_sf"/>
</dbReference>
<dbReference type="GO" id="GO:0006508">
    <property type="term" value="P:proteolysis"/>
    <property type="evidence" value="ECO:0007669"/>
    <property type="project" value="InterPro"/>
</dbReference>
<dbReference type="PROSITE" id="PS00141">
    <property type="entry name" value="ASP_PROTEASE"/>
    <property type="match status" value="1"/>
</dbReference>
<name>A0A4Y2IY96_ARAVE</name>
<dbReference type="Proteomes" id="UP000499080">
    <property type="component" value="Unassembled WGS sequence"/>
</dbReference>
<dbReference type="GO" id="GO:0004190">
    <property type="term" value="F:aspartic-type endopeptidase activity"/>
    <property type="evidence" value="ECO:0007669"/>
    <property type="project" value="InterPro"/>
</dbReference>